<name>A0A8S9V8H6_PHYIN</name>
<accession>A0A8S9V8H6</accession>
<organism evidence="2 3">
    <name type="scientific">Phytophthora infestans</name>
    <name type="common">Potato late blight agent</name>
    <name type="synonym">Botrytis infestans</name>
    <dbReference type="NCBI Taxonomy" id="4787"/>
    <lineage>
        <taxon>Eukaryota</taxon>
        <taxon>Sar</taxon>
        <taxon>Stramenopiles</taxon>
        <taxon>Oomycota</taxon>
        <taxon>Peronosporomycetes</taxon>
        <taxon>Peronosporales</taxon>
        <taxon>Peronosporaceae</taxon>
        <taxon>Phytophthora</taxon>
    </lineage>
</organism>
<comment type="caution">
    <text evidence="2">The sequence shown here is derived from an EMBL/GenBank/DDBJ whole genome shotgun (WGS) entry which is preliminary data.</text>
</comment>
<evidence type="ECO:0000313" key="2">
    <source>
        <dbReference type="EMBL" id="KAF4148893.1"/>
    </source>
</evidence>
<dbReference type="EMBL" id="JAACNO010000210">
    <property type="protein sequence ID" value="KAF4148893.1"/>
    <property type="molecule type" value="Genomic_DNA"/>
</dbReference>
<evidence type="ECO:0000256" key="1">
    <source>
        <dbReference type="SAM" id="MobiDB-lite"/>
    </source>
</evidence>
<dbReference type="AlphaFoldDB" id="A0A8S9V8H6"/>
<evidence type="ECO:0000313" key="3">
    <source>
        <dbReference type="Proteomes" id="UP000704712"/>
    </source>
</evidence>
<sequence length="139" mass="15448">MTEQAKTLIGVVDSLVRDWELEKPSAIDMADVDTVNEDIASAAEEERDERGGGDQEQDPSSVLPTPESIAEGYMATLREQSGLHVTIRGLVSSAYGKNADYVFFSLFFSCIFKERLRRWTPAVLVKARRTAITESEFNA</sequence>
<gene>
    <name evidence="2" type="ORF">GN958_ATG01907</name>
</gene>
<proteinExistence type="predicted"/>
<dbReference type="Proteomes" id="UP000704712">
    <property type="component" value="Unassembled WGS sequence"/>
</dbReference>
<feature type="region of interest" description="Disordered" evidence="1">
    <location>
        <begin position="37"/>
        <end position="69"/>
    </location>
</feature>
<protein>
    <submittedName>
        <fullName evidence="2">Uncharacterized protein</fullName>
    </submittedName>
</protein>
<reference evidence="2" key="1">
    <citation type="submission" date="2020-03" db="EMBL/GenBank/DDBJ databases">
        <title>Hybrid Assembly of Korean Phytophthora infestans isolates.</title>
        <authorList>
            <person name="Prokchorchik M."/>
            <person name="Lee Y."/>
            <person name="Seo J."/>
            <person name="Cho J.-H."/>
            <person name="Park Y.-E."/>
            <person name="Jang D.-C."/>
            <person name="Im J.-S."/>
            <person name="Choi J.-G."/>
            <person name="Park H.-J."/>
            <person name="Lee G.-B."/>
            <person name="Lee Y.-G."/>
            <person name="Hong S.-Y."/>
            <person name="Cho K."/>
            <person name="Sohn K.H."/>
        </authorList>
    </citation>
    <scope>NUCLEOTIDE SEQUENCE</scope>
    <source>
        <strain evidence="2">KR_2_A2</strain>
    </source>
</reference>